<accession>A0A6J5ND52</accession>
<evidence type="ECO:0000313" key="2">
    <source>
        <dbReference type="EMBL" id="CAB4170843.1"/>
    </source>
</evidence>
<dbReference type="EMBL" id="LR796859">
    <property type="protein sequence ID" value="CAB4170843.1"/>
    <property type="molecule type" value="Genomic_DNA"/>
</dbReference>
<name>A0A6J5ND52_9CAUD</name>
<protein>
    <submittedName>
        <fullName evidence="1">Uncharacterized protein</fullName>
    </submittedName>
</protein>
<evidence type="ECO:0000313" key="3">
    <source>
        <dbReference type="EMBL" id="CAB4198394.1"/>
    </source>
</evidence>
<dbReference type="EMBL" id="LR797270">
    <property type="protein sequence ID" value="CAB4198394.1"/>
    <property type="molecule type" value="Genomic_DNA"/>
</dbReference>
<dbReference type="EMBL" id="LR796625">
    <property type="protein sequence ID" value="CAB4154938.1"/>
    <property type="molecule type" value="Genomic_DNA"/>
</dbReference>
<proteinExistence type="predicted"/>
<evidence type="ECO:0000313" key="1">
    <source>
        <dbReference type="EMBL" id="CAB4154938.1"/>
    </source>
</evidence>
<sequence length="74" mass="8164">MSKEREFKIDITLAADMAMFLEAIMLAAMNDEFDAEETCTDTFLDQFMPNGPVPPGDLILALLASGIIKKPKKV</sequence>
<organism evidence="1">
    <name type="scientific">uncultured Caudovirales phage</name>
    <dbReference type="NCBI Taxonomy" id="2100421"/>
    <lineage>
        <taxon>Viruses</taxon>
        <taxon>Duplodnaviria</taxon>
        <taxon>Heunggongvirae</taxon>
        <taxon>Uroviricota</taxon>
        <taxon>Caudoviricetes</taxon>
        <taxon>Peduoviridae</taxon>
        <taxon>Maltschvirus</taxon>
        <taxon>Maltschvirus maltsch</taxon>
    </lineage>
</organism>
<gene>
    <name evidence="3" type="ORF">UFOVP1307_78</name>
    <name evidence="1" type="ORF">UFOVP651_45</name>
    <name evidence="2" type="ORF">UFOVP902_124</name>
</gene>
<reference evidence="1" key="1">
    <citation type="submission" date="2020-04" db="EMBL/GenBank/DDBJ databases">
        <authorList>
            <person name="Chiriac C."/>
            <person name="Salcher M."/>
            <person name="Ghai R."/>
            <person name="Kavagutti S V."/>
        </authorList>
    </citation>
    <scope>NUCLEOTIDE SEQUENCE</scope>
</reference>